<dbReference type="InterPro" id="IPR028082">
    <property type="entry name" value="Peripla_BP_I"/>
</dbReference>
<keyword evidence="6" id="KW-0472">Membrane</keyword>
<dbReference type="PROSITE" id="PS50011">
    <property type="entry name" value="PROTEIN_KINASE_DOM"/>
    <property type="match status" value="1"/>
</dbReference>
<keyword evidence="4" id="KW-0547">Nucleotide-binding</keyword>
<dbReference type="SUPFAM" id="SSF53822">
    <property type="entry name" value="Periplasmic binding protein-like I"/>
    <property type="match status" value="1"/>
</dbReference>
<accession>A0ABM3YZK1</accession>
<feature type="domain" description="Guanylate cyclase" evidence="13">
    <location>
        <begin position="887"/>
        <end position="1017"/>
    </location>
</feature>
<keyword evidence="5" id="KW-1133">Transmembrane helix</keyword>
<dbReference type="InterPro" id="IPR011009">
    <property type="entry name" value="Kinase-like_dom_sf"/>
</dbReference>
<dbReference type="InterPro" id="IPR000719">
    <property type="entry name" value="Prot_kinase_dom"/>
</dbReference>
<dbReference type="Pfam" id="PF01094">
    <property type="entry name" value="ANF_receptor"/>
    <property type="match status" value="1"/>
</dbReference>
<comment type="catalytic activity">
    <reaction evidence="10">
        <text>GTP = 3',5'-cyclic GMP + diphosphate</text>
        <dbReference type="Rhea" id="RHEA:13665"/>
        <dbReference type="ChEBI" id="CHEBI:33019"/>
        <dbReference type="ChEBI" id="CHEBI:37565"/>
        <dbReference type="ChEBI" id="CHEBI:57746"/>
        <dbReference type="EC" id="4.6.1.2"/>
    </reaction>
</comment>
<dbReference type="CDD" id="cd07302">
    <property type="entry name" value="CHD"/>
    <property type="match status" value="1"/>
</dbReference>
<dbReference type="Pfam" id="PF00211">
    <property type="entry name" value="Guanylate_cyc"/>
    <property type="match status" value="1"/>
</dbReference>
<reference evidence="15" key="1">
    <citation type="submission" date="2025-08" db="UniProtKB">
        <authorList>
            <consortium name="RefSeq"/>
        </authorList>
    </citation>
    <scope>IDENTIFICATION</scope>
    <source>
        <tissue evidence="15">Blood</tissue>
    </source>
</reference>
<dbReference type="Pfam" id="PF07714">
    <property type="entry name" value="PK_Tyr_Ser-Thr"/>
    <property type="match status" value="1"/>
</dbReference>
<evidence type="ECO:0000313" key="15">
    <source>
        <dbReference type="RefSeq" id="XP_060541540.1"/>
    </source>
</evidence>
<feature type="domain" description="Protein kinase" evidence="12">
    <location>
        <begin position="549"/>
        <end position="815"/>
    </location>
</feature>
<keyword evidence="14" id="KW-1185">Reference proteome</keyword>
<gene>
    <name evidence="15" type="primary">LOC117671260</name>
</gene>
<proteinExistence type="inferred from homology"/>
<keyword evidence="3" id="KW-0812">Transmembrane</keyword>
<dbReference type="InterPro" id="IPR050401">
    <property type="entry name" value="Cyclic_nucleotide_synthase"/>
</dbReference>
<sequence>MDVLASRTGDAMADKLVFSSYVRWPSWIFLNLHRGSHLHILGMVLTLSPACCPALKIGLVGPWSFDSYFSNALPEVAAQLAMERIKKDPSLAAVHPLDYVLFEEDLQTWKAMARFLDSSKNRSAFIGPLNPSYCEAASLLVQVWNKPMLSWACLNDDLDKPINQPRFIRTLPSAASVLLTVLRYFNWAHVGIISSKGDLWMDTAQKLASVLRSHGLPVVLVTSTGTETEKVEEAWTKIEAAGNIKVLLLCMASALIGGEDQATFLSKAQELGLADGRYVFVPYDTLFYSLPYGNHSYFLLENDGAFRKAYDAVLTITLQSGERTFYQAFQAAKEKGEIKADLEPEQVTPLFGTIYDAIYLLTKVLAKVARPQTSELLGTTLIHHVRNLDFAGFSHRIQVDSKGRPLARYVILDTDGKESHLYPTYLLEASSGMMQPLGRAIHFPGGRSPPVDSACWFEPDVLCERDDAYPGLRIVILLLSPPLFLLLFGLYLTCLIRNSNPDRRFAKGSQRLFLTLDDLTFVNTKISRMRLTLDNLSESRSCSEVHSLRSVTHSLSVKSTTLTYETSNVAVYEGDWVWLKKLETAVTTDWKPRATQVLTKMRELRHENVNPFLGLLSDTGLSAVVMDFCSRGSLQDLLQNMDIKLDWMFKSSLLLDLIKGMKYLHNQDISHGRLKSRNCVVDGRFVLKITDYGYSELMAAQGVSQSQASAEELLWTAPELLREPEVNPKGTSQGDVFSFAIILQEVILRGPPYCMMELTAEEIISKLKHPLTLFRPSVPLENTPLEYIQLMKKCWSEVPNRRPTFNKIFEQFKTINKGKRMNIVDSMLRMLENYSSNLEELIRERTEELEVEKQKTDKLLSQMLPLPVAETLIRGASVEPEYFDEVTIYFSDIIGFTTMSALCEPIEIVDLLNDLYTLFDAVIGHHDVYKVETIGDAYMVASGLPTRNGHRHAAEIANMSLDILSSVGAFKVKHIPDLPVKIRMGLHSGPCAAGVVGLTMPRYCLFGDTVNTASRIESTGLPYRIHISQNTMRILHNLKEGYKMNFRGKTELKGKGLEDTYWLVGKRGFTKTLPQPPEIKAGQPWQEIINREIKAAMKISKKKFIDQQS</sequence>
<name>A0ABM3YZK1_PANGU</name>
<evidence type="ECO:0000256" key="8">
    <source>
        <dbReference type="ARBA" id="ARBA00023293"/>
    </source>
</evidence>
<feature type="coiled-coil region" evidence="11">
    <location>
        <begin position="824"/>
        <end position="855"/>
    </location>
</feature>
<evidence type="ECO:0000256" key="6">
    <source>
        <dbReference type="ARBA" id="ARBA00023136"/>
    </source>
</evidence>
<dbReference type="Gene3D" id="3.30.70.1230">
    <property type="entry name" value="Nucleotide cyclase"/>
    <property type="match status" value="1"/>
</dbReference>
<dbReference type="SMART" id="SM00044">
    <property type="entry name" value="CYCc"/>
    <property type="match status" value="1"/>
</dbReference>
<evidence type="ECO:0000256" key="5">
    <source>
        <dbReference type="ARBA" id="ARBA00022989"/>
    </source>
</evidence>
<dbReference type="SUPFAM" id="SSF56112">
    <property type="entry name" value="Protein kinase-like (PK-like)"/>
    <property type="match status" value="1"/>
</dbReference>
<dbReference type="InterPro" id="IPR018297">
    <property type="entry name" value="A/G_cyclase_CS"/>
</dbReference>
<evidence type="ECO:0000259" key="12">
    <source>
        <dbReference type="PROSITE" id="PS50011"/>
    </source>
</evidence>
<dbReference type="Gene3D" id="6.10.250.780">
    <property type="match status" value="1"/>
</dbReference>
<dbReference type="PANTHER" id="PTHR11920">
    <property type="entry name" value="GUANYLYL CYCLASE"/>
    <property type="match status" value="1"/>
</dbReference>
<protein>
    <recommendedName>
        <fullName evidence="2 10">Guanylate cyclase</fullName>
        <ecNumber evidence="2 10">4.6.1.2</ecNumber>
    </recommendedName>
</protein>
<keyword evidence="8 10" id="KW-0141">cGMP biosynthesis</keyword>
<keyword evidence="11" id="KW-0175">Coiled coil</keyword>
<evidence type="ECO:0000256" key="9">
    <source>
        <dbReference type="RuleBase" id="RU000405"/>
    </source>
</evidence>
<evidence type="ECO:0000256" key="11">
    <source>
        <dbReference type="SAM" id="Coils"/>
    </source>
</evidence>
<dbReference type="Gene3D" id="3.40.50.2300">
    <property type="match status" value="2"/>
</dbReference>
<dbReference type="Gene3D" id="1.10.510.10">
    <property type="entry name" value="Transferase(Phosphotransferase) domain 1"/>
    <property type="match status" value="1"/>
</dbReference>
<comment type="similarity">
    <text evidence="9">Belongs to the adenylyl cyclase class-4/guanylyl cyclase family.</text>
</comment>
<evidence type="ECO:0000256" key="4">
    <source>
        <dbReference type="ARBA" id="ARBA00022741"/>
    </source>
</evidence>
<evidence type="ECO:0000256" key="1">
    <source>
        <dbReference type="ARBA" id="ARBA00004479"/>
    </source>
</evidence>
<dbReference type="InterPro" id="IPR001054">
    <property type="entry name" value="A/G_cyclase"/>
</dbReference>
<dbReference type="InterPro" id="IPR001828">
    <property type="entry name" value="ANF_lig-bd_rcpt"/>
</dbReference>
<keyword evidence="7 9" id="KW-0456">Lyase</keyword>
<dbReference type="Proteomes" id="UP001652622">
    <property type="component" value="Unplaced"/>
</dbReference>
<dbReference type="PROSITE" id="PS00452">
    <property type="entry name" value="GUANYLATE_CYCLASE_1"/>
    <property type="match status" value="1"/>
</dbReference>
<evidence type="ECO:0000259" key="13">
    <source>
        <dbReference type="PROSITE" id="PS50125"/>
    </source>
</evidence>
<dbReference type="SUPFAM" id="SSF55073">
    <property type="entry name" value="Nucleotide cyclase"/>
    <property type="match status" value="1"/>
</dbReference>
<evidence type="ECO:0000256" key="3">
    <source>
        <dbReference type="ARBA" id="ARBA00022692"/>
    </source>
</evidence>
<dbReference type="GeneID" id="117671260"/>
<dbReference type="InterPro" id="IPR029787">
    <property type="entry name" value="Nucleotide_cyclase"/>
</dbReference>
<dbReference type="PROSITE" id="PS50125">
    <property type="entry name" value="GUANYLATE_CYCLASE_2"/>
    <property type="match status" value="1"/>
</dbReference>
<evidence type="ECO:0000256" key="2">
    <source>
        <dbReference type="ARBA" id="ARBA00012202"/>
    </source>
</evidence>
<evidence type="ECO:0000313" key="14">
    <source>
        <dbReference type="Proteomes" id="UP001652622"/>
    </source>
</evidence>
<comment type="subcellular location">
    <subcellularLocation>
        <location evidence="1">Membrane</location>
        <topology evidence="1">Single-pass type I membrane protein</topology>
    </subcellularLocation>
</comment>
<dbReference type="RefSeq" id="XP_060541540.1">
    <property type="nucleotide sequence ID" value="XM_060685557.1"/>
</dbReference>
<evidence type="ECO:0000256" key="10">
    <source>
        <dbReference type="RuleBase" id="RU003431"/>
    </source>
</evidence>
<dbReference type="PANTHER" id="PTHR11920:SF477">
    <property type="entry name" value="GUANYLATE CYCLASE D"/>
    <property type="match status" value="1"/>
</dbReference>
<dbReference type="InterPro" id="IPR001245">
    <property type="entry name" value="Ser-Thr/Tyr_kinase_cat_dom"/>
</dbReference>
<dbReference type="EC" id="4.6.1.2" evidence="2 10"/>
<evidence type="ECO:0000256" key="7">
    <source>
        <dbReference type="ARBA" id="ARBA00023239"/>
    </source>
</evidence>
<organism evidence="14 15">
    <name type="scientific">Pantherophis guttatus</name>
    <name type="common">Corn snake</name>
    <name type="synonym">Elaphe guttata</name>
    <dbReference type="NCBI Taxonomy" id="94885"/>
    <lineage>
        <taxon>Eukaryota</taxon>
        <taxon>Metazoa</taxon>
        <taxon>Chordata</taxon>
        <taxon>Craniata</taxon>
        <taxon>Vertebrata</taxon>
        <taxon>Euteleostomi</taxon>
        <taxon>Lepidosauria</taxon>
        <taxon>Squamata</taxon>
        <taxon>Bifurcata</taxon>
        <taxon>Unidentata</taxon>
        <taxon>Episquamata</taxon>
        <taxon>Toxicofera</taxon>
        <taxon>Serpentes</taxon>
        <taxon>Colubroidea</taxon>
        <taxon>Colubridae</taxon>
        <taxon>Colubrinae</taxon>
        <taxon>Pantherophis</taxon>
    </lineage>
</organism>